<dbReference type="Proteomes" id="UP000002030">
    <property type="component" value="Chromosome"/>
</dbReference>
<dbReference type="EMBL" id="CP001818">
    <property type="protein sequence ID" value="ACZ18304.1"/>
    <property type="molecule type" value="Genomic_DNA"/>
</dbReference>
<dbReference type="HOGENOM" id="CLU_050982_0_1_0"/>
<dbReference type="STRING" id="525903.Taci_0064"/>
<dbReference type="SUPFAM" id="SSF51735">
    <property type="entry name" value="NAD(P)-binding Rossmann-fold domains"/>
    <property type="match status" value="1"/>
</dbReference>
<evidence type="ECO:0000256" key="2">
    <source>
        <dbReference type="SAM" id="Phobius"/>
    </source>
</evidence>
<dbReference type="InterPro" id="IPR006037">
    <property type="entry name" value="RCK_C"/>
</dbReference>
<evidence type="ECO:0000313" key="6">
    <source>
        <dbReference type="Proteomes" id="UP000002030"/>
    </source>
</evidence>
<feature type="domain" description="RCK N-terminal" evidence="3">
    <location>
        <begin position="110"/>
        <end position="227"/>
    </location>
</feature>
<feature type="transmembrane region" description="Helical" evidence="2">
    <location>
        <begin position="35"/>
        <end position="53"/>
    </location>
</feature>
<organism evidence="5 6">
    <name type="scientific">Thermanaerovibrio acidaminovorans (strain ATCC 49978 / DSM 6589 / Su883)</name>
    <name type="common">Selenomonas acidaminovorans</name>
    <dbReference type="NCBI Taxonomy" id="525903"/>
    <lineage>
        <taxon>Bacteria</taxon>
        <taxon>Thermotogati</taxon>
        <taxon>Synergistota</taxon>
        <taxon>Synergistia</taxon>
        <taxon>Synergistales</taxon>
        <taxon>Synergistaceae</taxon>
        <taxon>Thermanaerovibrio</taxon>
    </lineage>
</organism>
<dbReference type="Pfam" id="PF07885">
    <property type="entry name" value="Ion_trans_2"/>
    <property type="match status" value="1"/>
</dbReference>
<dbReference type="RefSeq" id="WP_012868820.1">
    <property type="nucleotide sequence ID" value="NC_013522.1"/>
</dbReference>
<dbReference type="InterPro" id="IPR013099">
    <property type="entry name" value="K_chnl_dom"/>
</dbReference>
<dbReference type="Gene3D" id="3.30.70.1450">
    <property type="entry name" value="Regulator of K+ conductance, C-terminal domain"/>
    <property type="match status" value="1"/>
</dbReference>
<dbReference type="SUPFAM" id="SSF81324">
    <property type="entry name" value="Voltage-gated potassium channels"/>
    <property type="match status" value="1"/>
</dbReference>
<dbReference type="Gene3D" id="3.40.50.720">
    <property type="entry name" value="NAD(P)-binding Rossmann-like Domain"/>
    <property type="match status" value="1"/>
</dbReference>
<comment type="subcellular location">
    <subcellularLocation>
        <location evidence="1">Cell membrane</location>
        <topology evidence="1">Multi-pass membrane protein</topology>
    </subcellularLocation>
</comment>
<keyword evidence="2" id="KW-0812">Transmembrane</keyword>
<dbReference type="Gene3D" id="1.10.287.70">
    <property type="match status" value="1"/>
</dbReference>
<feature type="domain" description="RCK C-terminal" evidence="4">
    <location>
        <begin position="250"/>
        <end position="335"/>
    </location>
</feature>
<evidence type="ECO:0000313" key="5">
    <source>
        <dbReference type="EMBL" id="ACZ18304.1"/>
    </source>
</evidence>
<evidence type="ECO:0000259" key="4">
    <source>
        <dbReference type="PROSITE" id="PS51202"/>
    </source>
</evidence>
<gene>
    <name evidence="5" type="ordered locus">Taci_0064</name>
</gene>
<accession>D1B7Q1</accession>
<keyword evidence="6" id="KW-1185">Reference proteome</keyword>
<evidence type="ECO:0000256" key="1">
    <source>
        <dbReference type="ARBA" id="ARBA00004651"/>
    </source>
</evidence>
<evidence type="ECO:0000259" key="3">
    <source>
        <dbReference type="PROSITE" id="PS51201"/>
    </source>
</evidence>
<feature type="transmembrane region" description="Helical" evidence="2">
    <location>
        <begin position="12"/>
        <end position="29"/>
    </location>
</feature>
<dbReference type="GO" id="GO:0005886">
    <property type="term" value="C:plasma membrane"/>
    <property type="evidence" value="ECO:0007669"/>
    <property type="project" value="UniProtKB-SubCell"/>
</dbReference>
<dbReference type="InterPro" id="IPR050721">
    <property type="entry name" value="Trk_Ktr_HKT_K-transport"/>
</dbReference>
<protein>
    <submittedName>
        <fullName evidence="5">TrkA-N domain protein</fullName>
    </submittedName>
</protein>
<dbReference type="Pfam" id="PF02254">
    <property type="entry name" value="TrkA_N"/>
    <property type="match status" value="1"/>
</dbReference>
<dbReference type="Pfam" id="PF02080">
    <property type="entry name" value="TrkA_C"/>
    <property type="match status" value="1"/>
</dbReference>
<sequence>MQNKCSGARRVAVIALILASLITVGVLEMRMDMGLSWVDSFFYTVTTLATVGFEAPPNLTDRGKVILVLLIIVGFGVMAYAIGEITRYFVEDRILTMLGRRRDRMLNTIRDHWIICGLGRVGTQIAETFASEGVPFVAIERGEQAMVSGVERGWLVVNRNATEERALEEAGITRARGLIATLSSDPDNVYVVLCARALNMNLKIIARANDPQSSNALYRAGANRVINPLVAGAFTMANVALRPKAAEAMQDLLSTTRKLNLEFDKVTISDDSLVAGLSLAQANMRRNFNMLALAVDRKGKVVYNPPADFVLQGGDELLFLCQVDHVEDLRRLLTGNI</sequence>
<dbReference type="PANTHER" id="PTHR43833">
    <property type="entry name" value="POTASSIUM CHANNEL PROTEIN 2-RELATED-RELATED"/>
    <property type="match status" value="1"/>
</dbReference>
<dbReference type="SUPFAM" id="SSF116726">
    <property type="entry name" value="TrkA C-terminal domain-like"/>
    <property type="match status" value="1"/>
</dbReference>
<dbReference type="PANTHER" id="PTHR43833:SF9">
    <property type="entry name" value="POTASSIUM CHANNEL PROTEIN YUGO-RELATED"/>
    <property type="match status" value="1"/>
</dbReference>
<dbReference type="OrthoDB" id="9785285at2"/>
<dbReference type="InterPro" id="IPR036291">
    <property type="entry name" value="NAD(P)-bd_dom_sf"/>
</dbReference>
<dbReference type="InterPro" id="IPR036721">
    <property type="entry name" value="RCK_C_sf"/>
</dbReference>
<feature type="transmembrane region" description="Helical" evidence="2">
    <location>
        <begin position="65"/>
        <end position="83"/>
    </location>
</feature>
<dbReference type="GO" id="GO:0008324">
    <property type="term" value="F:monoatomic cation transmembrane transporter activity"/>
    <property type="evidence" value="ECO:0007669"/>
    <property type="project" value="InterPro"/>
</dbReference>
<dbReference type="GO" id="GO:0006813">
    <property type="term" value="P:potassium ion transport"/>
    <property type="evidence" value="ECO:0007669"/>
    <property type="project" value="InterPro"/>
</dbReference>
<dbReference type="eggNOG" id="COG1226">
    <property type="taxonomic scope" value="Bacteria"/>
</dbReference>
<keyword evidence="2" id="KW-0472">Membrane</keyword>
<dbReference type="PROSITE" id="PS51202">
    <property type="entry name" value="RCK_C"/>
    <property type="match status" value="1"/>
</dbReference>
<reference evidence="5 6" key="1">
    <citation type="journal article" date="2009" name="Stand. Genomic Sci.">
        <title>Complete genome sequence of Thermanaerovibrio acidaminovorans type strain (Su883).</title>
        <authorList>
            <person name="Chovatia M."/>
            <person name="Sikorski J."/>
            <person name="Schroder M."/>
            <person name="Lapidus A."/>
            <person name="Nolan M."/>
            <person name="Tice H."/>
            <person name="Glavina Del Rio T."/>
            <person name="Copeland A."/>
            <person name="Cheng J.F."/>
            <person name="Lucas S."/>
            <person name="Chen F."/>
            <person name="Bruce D."/>
            <person name="Goodwin L."/>
            <person name="Pitluck S."/>
            <person name="Ivanova N."/>
            <person name="Mavromatis K."/>
            <person name="Ovchinnikova G."/>
            <person name="Pati A."/>
            <person name="Chen A."/>
            <person name="Palaniappan K."/>
            <person name="Land M."/>
            <person name="Hauser L."/>
            <person name="Chang Y.J."/>
            <person name="Jeffries C.D."/>
            <person name="Chain P."/>
            <person name="Saunders E."/>
            <person name="Detter J.C."/>
            <person name="Brettin T."/>
            <person name="Rohde M."/>
            <person name="Goker M."/>
            <person name="Spring S."/>
            <person name="Bristow J."/>
            <person name="Markowitz V."/>
            <person name="Hugenholtz P."/>
            <person name="Kyrpides N.C."/>
            <person name="Klenk H.P."/>
            <person name="Eisen J.A."/>
        </authorList>
    </citation>
    <scope>NUCLEOTIDE SEQUENCE [LARGE SCALE GENOMIC DNA]</scope>
    <source>
        <strain evidence="6">ATCC 49978 / DSM 6589 / Su883</strain>
    </source>
</reference>
<dbReference type="PROSITE" id="PS51201">
    <property type="entry name" value="RCK_N"/>
    <property type="match status" value="1"/>
</dbReference>
<dbReference type="AlphaFoldDB" id="D1B7Q1"/>
<dbReference type="EnsemblBacteria" id="ACZ18304">
    <property type="protein sequence ID" value="ACZ18304"/>
    <property type="gene ID" value="Taci_0064"/>
</dbReference>
<name>D1B7Q1_THEAS</name>
<dbReference type="InterPro" id="IPR003148">
    <property type="entry name" value="RCK_N"/>
</dbReference>
<keyword evidence="2" id="KW-1133">Transmembrane helix</keyword>
<dbReference type="eggNOG" id="COG0490">
    <property type="taxonomic scope" value="Bacteria"/>
</dbReference>
<dbReference type="KEGG" id="tai:Taci_0064"/>
<proteinExistence type="predicted"/>